<evidence type="ECO:0000313" key="9">
    <source>
        <dbReference type="Proteomes" id="UP000243876"/>
    </source>
</evidence>
<dbReference type="EC" id="3.1.1.96" evidence="2"/>
<accession>A0A0D6EF95</accession>
<proteinExistence type="inferred from homology"/>
<feature type="coiled-coil region" evidence="7">
    <location>
        <begin position="260"/>
        <end position="287"/>
    </location>
</feature>
<keyword evidence="7" id="KW-0175">Coiled coil</keyword>
<dbReference type="Pfam" id="PF02580">
    <property type="entry name" value="Tyr_Deacylase"/>
    <property type="match status" value="2"/>
</dbReference>
<dbReference type="InterPro" id="IPR023509">
    <property type="entry name" value="DTD-like_sf"/>
</dbReference>
<evidence type="ECO:0000256" key="6">
    <source>
        <dbReference type="ARBA" id="ARBA00048018"/>
    </source>
</evidence>
<evidence type="ECO:0000256" key="1">
    <source>
        <dbReference type="ARBA" id="ARBA00009673"/>
    </source>
</evidence>
<name>A0A0D6EF95_SPOSA</name>
<dbReference type="PANTHER" id="PTHR10472:SF5">
    <property type="entry name" value="D-AMINOACYL-TRNA DEACYLASE 1"/>
    <property type="match status" value="1"/>
</dbReference>
<gene>
    <name evidence="8" type="primary">SPOSA6832_00005</name>
</gene>
<dbReference type="GO" id="GO:0005737">
    <property type="term" value="C:cytoplasm"/>
    <property type="evidence" value="ECO:0007669"/>
    <property type="project" value="InterPro"/>
</dbReference>
<dbReference type="EMBL" id="CENE01000001">
    <property type="protein sequence ID" value="CEQ38581.1"/>
    <property type="molecule type" value="Genomic_DNA"/>
</dbReference>
<sequence>MRAIVQRCRSAHVAVDGQVISSIGRGLLCLIGISKDDTEYEAHWLASKLLSLRLFPEDKDGESWGWKKSVVDADYEVLCVSQFTLYAALKKGSKPDFHAAMVCSPLFRCLDNTPTYFFFAEKSSETSKKMYEDFLQDLRHKYRADQIQDGQFGAMMDVQLINDVRILALDTLPAHLTHSVTSLFASQGPVTLILDSATDAPARPVPKAALSANLKQKRKEELAARLKAKEQRIAAGKASASAAATPDLALASTLESAVEQKDEDELIQDAEEKSRQLAERFKVAMTESY</sequence>
<evidence type="ECO:0000256" key="7">
    <source>
        <dbReference type="SAM" id="Coils"/>
    </source>
</evidence>
<evidence type="ECO:0000313" key="8">
    <source>
        <dbReference type="EMBL" id="CEQ38581.1"/>
    </source>
</evidence>
<dbReference type="InterPro" id="IPR003732">
    <property type="entry name" value="Daa-tRNA_deacyls_DTD"/>
</dbReference>
<dbReference type="Gene3D" id="3.50.80.10">
    <property type="entry name" value="D-tyrosyl-tRNA(Tyr) deacylase"/>
    <property type="match status" value="1"/>
</dbReference>
<dbReference type="AlphaFoldDB" id="A0A0D6EF95"/>
<comment type="similarity">
    <text evidence="1">Belongs to the DTD family.</text>
</comment>
<dbReference type="GO" id="GO:0051500">
    <property type="term" value="F:D-tyrosyl-tRNA(Tyr) deacylase activity"/>
    <property type="evidence" value="ECO:0007669"/>
    <property type="project" value="TreeGrafter"/>
</dbReference>
<reference evidence="9" key="1">
    <citation type="submission" date="2015-02" db="EMBL/GenBank/DDBJ databases">
        <authorList>
            <person name="Gon?alves P."/>
        </authorList>
    </citation>
    <scope>NUCLEOTIDE SEQUENCE [LARGE SCALE GENOMIC DNA]</scope>
</reference>
<keyword evidence="9" id="KW-1185">Reference proteome</keyword>
<dbReference type="PANTHER" id="PTHR10472">
    <property type="entry name" value="D-TYROSYL-TRNA TYR DEACYLASE"/>
    <property type="match status" value="1"/>
</dbReference>
<evidence type="ECO:0000256" key="3">
    <source>
        <dbReference type="ARBA" id="ARBA00020007"/>
    </source>
</evidence>
<evidence type="ECO:0000256" key="5">
    <source>
        <dbReference type="ARBA" id="ARBA00047676"/>
    </source>
</evidence>
<dbReference type="Proteomes" id="UP000243876">
    <property type="component" value="Unassembled WGS sequence"/>
</dbReference>
<comment type="catalytic activity">
    <reaction evidence="5">
        <text>glycyl-tRNA(Ala) + H2O = tRNA(Ala) + glycine + H(+)</text>
        <dbReference type="Rhea" id="RHEA:53744"/>
        <dbReference type="Rhea" id="RHEA-COMP:9657"/>
        <dbReference type="Rhea" id="RHEA-COMP:13640"/>
        <dbReference type="ChEBI" id="CHEBI:15377"/>
        <dbReference type="ChEBI" id="CHEBI:15378"/>
        <dbReference type="ChEBI" id="CHEBI:57305"/>
        <dbReference type="ChEBI" id="CHEBI:78442"/>
        <dbReference type="ChEBI" id="CHEBI:78522"/>
        <dbReference type="EC" id="3.1.1.96"/>
    </reaction>
</comment>
<protein>
    <recommendedName>
        <fullName evidence="3">D-aminoacyl-tRNA deacylase</fullName>
        <ecNumber evidence="2">3.1.1.96</ecNumber>
    </recommendedName>
    <alternativeName>
        <fullName evidence="4">Gly-tRNA(Ala) deacylase</fullName>
    </alternativeName>
</protein>
<organism evidence="8 9">
    <name type="scientific">Sporidiobolus salmonicolor</name>
    <name type="common">Yeast-like fungus</name>
    <name type="synonym">Sporobolomyces salmonicolor</name>
    <dbReference type="NCBI Taxonomy" id="5005"/>
    <lineage>
        <taxon>Eukaryota</taxon>
        <taxon>Fungi</taxon>
        <taxon>Dikarya</taxon>
        <taxon>Basidiomycota</taxon>
        <taxon>Pucciniomycotina</taxon>
        <taxon>Microbotryomycetes</taxon>
        <taxon>Sporidiobolales</taxon>
        <taxon>Sporidiobolaceae</taxon>
        <taxon>Sporobolomyces</taxon>
    </lineage>
</organism>
<evidence type="ECO:0000256" key="4">
    <source>
        <dbReference type="ARBA" id="ARBA00032747"/>
    </source>
</evidence>
<comment type="catalytic activity">
    <reaction evidence="6">
        <text>a D-aminoacyl-tRNA + H2O = a tRNA + a D-alpha-amino acid + H(+)</text>
        <dbReference type="Rhea" id="RHEA:13953"/>
        <dbReference type="Rhea" id="RHEA-COMP:10123"/>
        <dbReference type="Rhea" id="RHEA-COMP:10124"/>
        <dbReference type="ChEBI" id="CHEBI:15377"/>
        <dbReference type="ChEBI" id="CHEBI:15378"/>
        <dbReference type="ChEBI" id="CHEBI:59871"/>
        <dbReference type="ChEBI" id="CHEBI:78442"/>
        <dbReference type="ChEBI" id="CHEBI:79333"/>
        <dbReference type="EC" id="3.1.1.96"/>
    </reaction>
</comment>
<dbReference type="OrthoDB" id="275783at2759"/>
<dbReference type="SUPFAM" id="SSF69500">
    <property type="entry name" value="DTD-like"/>
    <property type="match status" value="1"/>
</dbReference>
<evidence type="ECO:0000256" key="2">
    <source>
        <dbReference type="ARBA" id="ARBA00013056"/>
    </source>
</evidence>